<protein>
    <recommendedName>
        <fullName evidence="3">C2 calcium-dependent domain-containing protein 4C</fullName>
    </recommendedName>
    <alternativeName>
        <fullName evidence="5">Nuclear-localized factor 3</fullName>
    </alternativeName>
    <alternativeName>
        <fullName evidence="4">Protein FAM148C</fullName>
    </alternativeName>
</protein>
<feature type="region of interest" description="Disordered" evidence="6">
    <location>
        <begin position="22"/>
        <end position="61"/>
    </location>
</feature>
<dbReference type="InterPro" id="IPR000008">
    <property type="entry name" value="C2_dom"/>
</dbReference>
<evidence type="ECO:0000256" key="2">
    <source>
        <dbReference type="ARBA" id="ARBA00061319"/>
    </source>
</evidence>
<keyword evidence="8" id="KW-1185">Reference proteome</keyword>
<keyword evidence="1" id="KW-0597">Phosphoprotein</keyword>
<dbReference type="PROSITE" id="PS50004">
    <property type="entry name" value="C2"/>
    <property type="match status" value="1"/>
</dbReference>
<dbReference type="Pfam" id="PF00168">
    <property type="entry name" value="C2"/>
    <property type="match status" value="1"/>
</dbReference>
<evidence type="ECO:0000256" key="1">
    <source>
        <dbReference type="ARBA" id="ARBA00022553"/>
    </source>
</evidence>
<reference evidence="9" key="1">
    <citation type="submission" date="2025-08" db="UniProtKB">
        <authorList>
            <consortium name="RefSeq"/>
        </authorList>
    </citation>
    <scope>IDENTIFICATION</scope>
    <source>
        <tissue evidence="9">Muscle</tissue>
    </source>
</reference>
<evidence type="ECO:0000256" key="4">
    <source>
        <dbReference type="ARBA" id="ARBA00080964"/>
    </source>
</evidence>
<evidence type="ECO:0000313" key="8">
    <source>
        <dbReference type="Proteomes" id="UP000694851"/>
    </source>
</evidence>
<dbReference type="SMART" id="SM00239">
    <property type="entry name" value="C2"/>
    <property type="match status" value="1"/>
</dbReference>
<accession>A0A8B7SM46</accession>
<dbReference type="InterPro" id="IPR043549">
    <property type="entry name" value="C2C4C/C2C4D"/>
</dbReference>
<dbReference type="KEGG" id="hai:109390679"/>
<organism evidence="8 9">
    <name type="scientific">Hipposideros armiger</name>
    <name type="common">Great Himalayan leaf-nosed bat</name>
    <dbReference type="NCBI Taxonomy" id="186990"/>
    <lineage>
        <taxon>Eukaryota</taxon>
        <taxon>Metazoa</taxon>
        <taxon>Chordata</taxon>
        <taxon>Craniata</taxon>
        <taxon>Vertebrata</taxon>
        <taxon>Euteleostomi</taxon>
        <taxon>Mammalia</taxon>
        <taxon>Eutheria</taxon>
        <taxon>Laurasiatheria</taxon>
        <taxon>Chiroptera</taxon>
        <taxon>Yinpterochiroptera</taxon>
        <taxon>Rhinolophoidea</taxon>
        <taxon>Hipposideridae</taxon>
        <taxon>Hipposideros</taxon>
    </lineage>
</organism>
<dbReference type="PANTHER" id="PTHR46291">
    <property type="entry name" value="C2 DOMAIN-CONTAINING PROTEIN"/>
    <property type="match status" value="1"/>
</dbReference>
<feature type="compositionally biased region" description="Low complexity" evidence="6">
    <location>
        <begin position="50"/>
        <end position="61"/>
    </location>
</feature>
<dbReference type="OrthoDB" id="9947256at2759"/>
<feature type="compositionally biased region" description="Low complexity" evidence="6">
    <location>
        <begin position="323"/>
        <end position="334"/>
    </location>
</feature>
<evidence type="ECO:0000256" key="3">
    <source>
        <dbReference type="ARBA" id="ARBA00073035"/>
    </source>
</evidence>
<dbReference type="GeneID" id="109390679"/>
<feature type="region of interest" description="Disordered" evidence="6">
    <location>
        <begin position="238"/>
        <end position="289"/>
    </location>
</feature>
<dbReference type="FunFam" id="2.60.40.150:FF:000172">
    <property type="entry name" value="C2 calcium-dependent domain-containing protein 4C"/>
    <property type="match status" value="1"/>
</dbReference>
<feature type="compositionally biased region" description="Low complexity" evidence="6">
    <location>
        <begin position="139"/>
        <end position="153"/>
    </location>
</feature>
<proteinExistence type="inferred from homology"/>
<feature type="region of interest" description="Disordered" evidence="6">
    <location>
        <begin position="322"/>
        <end position="363"/>
    </location>
</feature>
<dbReference type="AlphaFoldDB" id="A0A8B7SM46"/>
<feature type="region of interest" description="Disordered" evidence="6">
    <location>
        <begin position="116"/>
        <end position="154"/>
    </location>
</feature>
<evidence type="ECO:0000259" key="7">
    <source>
        <dbReference type="PROSITE" id="PS50004"/>
    </source>
</evidence>
<dbReference type="CTD" id="126567"/>
<name>A0A8B7SM46_HIPAR</name>
<dbReference type="Gene3D" id="2.60.40.150">
    <property type="entry name" value="C2 domain"/>
    <property type="match status" value="1"/>
</dbReference>
<feature type="region of interest" description="Disordered" evidence="6">
    <location>
        <begin position="78"/>
        <end position="97"/>
    </location>
</feature>
<dbReference type="InterPro" id="IPR035892">
    <property type="entry name" value="C2_domain_sf"/>
</dbReference>
<dbReference type="PANTHER" id="PTHR46291:SF5">
    <property type="entry name" value="C2 CALCIUM-DEPENDENT DOMAIN-CONTAINING PROTEIN 4C"/>
    <property type="match status" value="1"/>
</dbReference>
<evidence type="ECO:0000256" key="6">
    <source>
        <dbReference type="SAM" id="MobiDB-lite"/>
    </source>
</evidence>
<dbReference type="RefSeq" id="XP_019513060.1">
    <property type="nucleotide sequence ID" value="XM_019657515.1"/>
</dbReference>
<feature type="compositionally biased region" description="Polar residues" evidence="6">
    <location>
        <begin position="276"/>
        <end position="289"/>
    </location>
</feature>
<dbReference type="SUPFAM" id="SSF49562">
    <property type="entry name" value="C2 domain (Calcium/lipid-binding domain, CaLB)"/>
    <property type="match status" value="1"/>
</dbReference>
<dbReference type="Proteomes" id="UP000694851">
    <property type="component" value="Unplaced"/>
</dbReference>
<evidence type="ECO:0000313" key="9">
    <source>
        <dbReference type="RefSeq" id="XP_019513060.1"/>
    </source>
</evidence>
<feature type="domain" description="C2" evidence="7">
    <location>
        <begin position="367"/>
        <end position="483"/>
    </location>
</feature>
<dbReference type="CDD" id="cd00030">
    <property type="entry name" value="C2"/>
    <property type="match status" value="1"/>
</dbReference>
<sequence>MSPTALPPPPVWKLWPRPLRQAQSLRAETPASPPDSLSLGPSFPGREKPQTLQTPPGLLPATTMKKTNMWFLERLRGSGENGAAGGEAGDKASKGPLYSNVLTPDKIPDFFIPPKLPASPAEPEGQAEPGLPPLEQNLASAVPRRVPRSPRLPTKLASESKSLLKAATRHVIQIESAEDWPAEEAVTSVDPQAQSAMSLPSVPKAQTSYGFTTLAESPHTRRKESLFHSEHGALAQVGSPGAVRRRGGAKANGGDAVPREAAGALMSPSRYFSGGESDTGSSAESSPFGSPLLSRSVSLLKGFAQDSQAKVSQLKHSVGCHGSLSADDSTLDTSPGARRRLTRRATPEPGSEPGQAPRAEHTVHMGVRGSVRLLAEYEVAQARLRVRLLAAEGLYDHLCDARSINCCVGLCLVPGKLQKQRSTIIKNSRHPVFNEDFFFDGVGPASIRKLALRIKVVNKGSSLKRDTLLGEKELPLPSLLPFL</sequence>
<gene>
    <name evidence="9" type="primary">C2CD4C</name>
</gene>
<comment type="similarity">
    <text evidence="2">Belongs to the C2CD4 family.</text>
</comment>
<evidence type="ECO:0000256" key="5">
    <source>
        <dbReference type="ARBA" id="ARBA00080990"/>
    </source>
</evidence>